<dbReference type="EMBL" id="ANOG01000139">
    <property type="protein sequence ID" value="EMI22177.1"/>
    <property type="molecule type" value="Genomic_DNA"/>
</dbReference>
<comment type="caution">
    <text evidence="1">The sequence shown here is derived from an EMBL/GenBank/DDBJ whole genome shotgun (WGS) entry which is preliminary data.</text>
</comment>
<keyword evidence="2" id="KW-1185">Reference proteome</keyword>
<reference evidence="1 2" key="1">
    <citation type="journal article" date="2013" name="Mar. Genomics">
        <title>Expression of sulfatases in Rhodopirellula baltica and the diversity of sulfatases in the genus Rhodopirellula.</title>
        <authorList>
            <person name="Wegner C.E."/>
            <person name="Richter-Heitmann T."/>
            <person name="Klindworth A."/>
            <person name="Klockow C."/>
            <person name="Richter M."/>
            <person name="Achstetter T."/>
            <person name="Glockner F.O."/>
            <person name="Harder J."/>
        </authorList>
    </citation>
    <scope>NUCLEOTIDE SEQUENCE [LARGE SCALE GENOMIC DNA]</scope>
    <source>
        <strain evidence="1 2">SM1</strain>
    </source>
</reference>
<dbReference type="Proteomes" id="UP000011991">
    <property type="component" value="Unassembled WGS sequence"/>
</dbReference>
<dbReference type="AlphaFoldDB" id="M5S3H0"/>
<evidence type="ECO:0000313" key="1">
    <source>
        <dbReference type="EMBL" id="EMI22177.1"/>
    </source>
</evidence>
<dbReference type="OrthoDB" id="252633at2"/>
<dbReference type="PATRIC" id="fig|1265738.3.peg.890"/>
<sequence length="304" mass="33914">MQLTELDMAVLKAVAHYYVLTREMVQAICCAGHASGRGTRKRLLRLGKAGYVVKHRVPVALPGTNGAAPVYYATKKGAEALASYFGSDEFLASNTRTPRADRLSHWIAINEKRLLIEAAVERVPELDMVQWVTEWTIVNQGDAKTDQYYLHTQFSEKPPLSCSPDAAFVLEFRGQRKVFFVEVDLATSSPRQIAARKSKGYDRMATTKTHRKLFPATTLDSFRVLFITTNDYRAKKTMAEMNDKPGKEHWLMMSETTLNPDNFFTGDVALDHEGITGPLVKNVTASAVQIDQPNRPHVAPPASV</sequence>
<proteinExistence type="predicted"/>
<dbReference type="InterPro" id="IPR025855">
    <property type="entry name" value="Replic_Relax"/>
</dbReference>
<accession>M5S3H0</accession>
<name>M5S3H0_9BACT</name>
<gene>
    <name evidence="1" type="ORF">RMSM_00894</name>
</gene>
<dbReference type="RefSeq" id="WP_008691976.1">
    <property type="nucleotide sequence ID" value="NZ_ANOG01000139.1"/>
</dbReference>
<evidence type="ECO:0000313" key="2">
    <source>
        <dbReference type="Proteomes" id="UP000011991"/>
    </source>
</evidence>
<dbReference type="Pfam" id="PF13814">
    <property type="entry name" value="Replic_Relax"/>
    <property type="match status" value="1"/>
</dbReference>
<protein>
    <submittedName>
        <fullName evidence="1">Uncharacterized protein</fullName>
    </submittedName>
</protein>
<organism evidence="1 2">
    <name type="scientific">Rhodopirellula maiorica SM1</name>
    <dbReference type="NCBI Taxonomy" id="1265738"/>
    <lineage>
        <taxon>Bacteria</taxon>
        <taxon>Pseudomonadati</taxon>
        <taxon>Planctomycetota</taxon>
        <taxon>Planctomycetia</taxon>
        <taxon>Pirellulales</taxon>
        <taxon>Pirellulaceae</taxon>
        <taxon>Novipirellula</taxon>
    </lineage>
</organism>